<protein>
    <submittedName>
        <fullName evidence="1">Uncharacterized protein</fullName>
    </submittedName>
</protein>
<dbReference type="RefSeq" id="WP_208244498.1">
    <property type="nucleotide sequence ID" value="NZ_JAGEPF010000016.1"/>
</dbReference>
<proteinExistence type="predicted"/>
<dbReference type="Proteomes" id="UP000680206">
    <property type="component" value="Unassembled WGS sequence"/>
</dbReference>
<accession>A0ABS3RWJ4</accession>
<sequence>MSEVVDERDVRLNAHLPAAAEIICFVRDLDPHGVATWCQQQGITDRTAQELIVLLAAMVPDDQPINDLLAWTWAKPAPRGGCVVPMRRRCSCCGFELSLAAFWRDRSKPLERSYRCIDCMRTYREQGICRHRAQRRASG</sequence>
<name>A0ABS3RWJ4_9ACTN</name>
<keyword evidence="2" id="KW-1185">Reference proteome</keyword>
<evidence type="ECO:0000313" key="2">
    <source>
        <dbReference type="Proteomes" id="UP000680206"/>
    </source>
</evidence>
<gene>
    <name evidence="1" type="ORF">J4709_26490</name>
</gene>
<reference evidence="1 2" key="1">
    <citation type="submission" date="2021-03" db="EMBL/GenBank/DDBJ databases">
        <title>Actinomadura violae sp. nov., isolated from lichen in Thailand.</title>
        <authorList>
            <person name="Kanchanasin P."/>
            <person name="Saeng-In P."/>
            <person name="Phongsopitanun W."/>
            <person name="Yuki M."/>
            <person name="Kudo T."/>
            <person name="Ohkuma M."/>
            <person name="Tanasupawat S."/>
        </authorList>
    </citation>
    <scope>NUCLEOTIDE SEQUENCE [LARGE SCALE GENOMIC DNA]</scope>
    <source>
        <strain evidence="1 2">LCR2-06</strain>
    </source>
</reference>
<organism evidence="1 2">
    <name type="scientific">Actinomadura violacea</name>
    <dbReference type="NCBI Taxonomy" id="2819934"/>
    <lineage>
        <taxon>Bacteria</taxon>
        <taxon>Bacillati</taxon>
        <taxon>Actinomycetota</taxon>
        <taxon>Actinomycetes</taxon>
        <taxon>Streptosporangiales</taxon>
        <taxon>Thermomonosporaceae</taxon>
        <taxon>Actinomadura</taxon>
    </lineage>
</organism>
<dbReference type="EMBL" id="JAGEPF010000016">
    <property type="protein sequence ID" value="MBO2461137.1"/>
    <property type="molecule type" value="Genomic_DNA"/>
</dbReference>
<evidence type="ECO:0000313" key="1">
    <source>
        <dbReference type="EMBL" id="MBO2461137.1"/>
    </source>
</evidence>
<comment type="caution">
    <text evidence="1">The sequence shown here is derived from an EMBL/GenBank/DDBJ whole genome shotgun (WGS) entry which is preliminary data.</text>
</comment>